<evidence type="ECO:0000256" key="2">
    <source>
        <dbReference type="ARBA" id="ARBA00022527"/>
    </source>
</evidence>
<feature type="region of interest" description="Disordered" evidence="8">
    <location>
        <begin position="697"/>
        <end position="758"/>
    </location>
</feature>
<evidence type="ECO:0000256" key="7">
    <source>
        <dbReference type="PROSITE-ProRule" id="PRU10141"/>
    </source>
</evidence>
<evidence type="ECO:0000256" key="1">
    <source>
        <dbReference type="ARBA" id="ARBA00012513"/>
    </source>
</evidence>
<keyword evidence="4 7" id="KW-0547">Nucleotide-binding</keyword>
<feature type="region of interest" description="Disordered" evidence="8">
    <location>
        <begin position="967"/>
        <end position="1034"/>
    </location>
</feature>
<accession>A0AAV6UIS1</accession>
<evidence type="ECO:0000313" key="10">
    <source>
        <dbReference type="EMBL" id="KAG8183211.1"/>
    </source>
</evidence>
<feature type="compositionally biased region" description="Basic and acidic residues" evidence="8">
    <location>
        <begin position="977"/>
        <end position="994"/>
    </location>
</feature>
<keyword evidence="3" id="KW-0808">Transferase</keyword>
<evidence type="ECO:0000259" key="9">
    <source>
        <dbReference type="PROSITE" id="PS50011"/>
    </source>
</evidence>
<keyword evidence="11" id="KW-1185">Reference proteome</keyword>
<evidence type="ECO:0000256" key="3">
    <source>
        <dbReference type="ARBA" id="ARBA00022679"/>
    </source>
</evidence>
<evidence type="ECO:0000256" key="8">
    <source>
        <dbReference type="SAM" id="MobiDB-lite"/>
    </source>
</evidence>
<feature type="compositionally biased region" description="Polar residues" evidence="8">
    <location>
        <begin position="890"/>
        <end position="936"/>
    </location>
</feature>
<evidence type="ECO:0000256" key="4">
    <source>
        <dbReference type="ARBA" id="ARBA00022741"/>
    </source>
</evidence>
<dbReference type="SUPFAM" id="SSF56112">
    <property type="entry name" value="Protein kinase-like (PK-like)"/>
    <property type="match status" value="1"/>
</dbReference>
<feature type="region of interest" description="Disordered" evidence="8">
    <location>
        <begin position="1479"/>
        <end position="1522"/>
    </location>
</feature>
<proteinExistence type="predicted"/>
<evidence type="ECO:0000256" key="6">
    <source>
        <dbReference type="ARBA" id="ARBA00022840"/>
    </source>
</evidence>
<dbReference type="GO" id="GO:0005524">
    <property type="term" value="F:ATP binding"/>
    <property type="evidence" value="ECO:0007669"/>
    <property type="project" value="UniProtKB-UniRule"/>
</dbReference>
<feature type="compositionally biased region" description="Polar residues" evidence="8">
    <location>
        <begin position="996"/>
        <end position="1010"/>
    </location>
</feature>
<feature type="compositionally biased region" description="Basic and acidic residues" evidence="8">
    <location>
        <begin position="1021"/>
        <end position="1031"/>
    </location>
</feature>
<feature type="compositionally biased region" description="Polar residues" evidence="8">
    <location>
        <begin position="1542"/>
        <end position="1554"/>
    </location>
</feature>
<keyword evidence="6 7" id="KW-0067">ATP-binding</keyword>
<feature type="compositionally biased region" description="Basic and acidic residues" evidence="8">
    <location>
        <begin position="1481"/>
        <end position="1494"/>
    </location>
</feature>
<dbReference type="Gene3D" id="1.10.510.10">
    <property type="entry name" value="Transferase(Phosphotransferase) domain 1"/>
    <property type="match status" value="1"/>
</dbReference>
<evidence type="ECO:0000256" key="5">
    <source>
        <dbReference type="ARBA" id="ARBA00022777"/>
    </source>
</evidence>
<comment type="caution">
    <text evidence="10">The sequence shown here is derived from an EMBL/GenBank/DDBJ whole genome shotgun (WGS) entry which is preliminary data.</text>
</comment>
<dbReference type="PROSITE" id="PS00108">
    <property type="entry name" value="PROTEIN_KINASE_ST"/>
    <property type="match status" value="1"/>
</dbReference>
<dbReference type="InterPro" id="IPR017441">
    <property type="entry name" value="Protein_kinase_ATP_BS"/>
</dbReference>
<gene>
    <name evidence="10" type="ORF">JTE90_005660</name>
</gene>
<dbReference type="SMART" id="SM00220">
    <property type="entry name" value="S_TKc"/>
    <property type="match status" value="1"/>
</dbReference>
<dbReference type="InterPro" id="IPR047916">
    <property type="entry name" value="TTBK_Asator-like_STKc"/>
</dbReference>
<feature type="region of interest" description="Disordered" evidence="8">
    <location>
        <begin position="1315"/>
        <end position="1337"/>
    </location>
</feature>
<dbReference type="Proteomes" id="UP000827092">
    <property type="component" value="Unassembled WGS sequence"/>
</dbReference>
<feature type="compositionally biased region" description="Polar residues" evidence="8">
    <location>
        <begin position="717"/>
        <end position="730"/>
    </location>
</feature>
<dbReference type="PROSITE" id="PS50011">
    <property type="entry name" value="PROTEIN_KINASE_DOM"/>
    <property type="match status" value="1"/>
</dbReference>
<dbReference type="Pfam" id="PF00069">
    <property type="entry name" value="Pkinase"/>
    <property type="match status" value="1"/>
</dbReference>
<organism evidence="10 11">
    <name type="scientific">Oedothorax gibbosus</name>
    <dbReference type="NCBI Taxonomy" id="931172"/>
    <lineage>
        <taxon>Eukaryota</taxon>
        <taxon>Metazoa</taxon>
        <taxon>Ecdysozoa</taxon>
        <taxon>Arthropoda</taxon>
        <taxon>Chelicerata</taxon>
        <taxon>Arachnida</taxon>
        <taxon>Araneae</taxon>
        <taxon>Araneomorphae</taxon>
        <taxon>Entelegynae</taxon>
        <taxon>Araneoidea</taxon>
        <taxon>Linyphiidae</taxon>
        <taxon>Erigoninae</taxon>
        <taxon>Oedothorax</taxon>
    </lineage>
</organism>
<feature type="region of interest" description="Disordered" evidence="8">
    <location>
        <begin position="499"/>
        <end position="524"/>
    </location>
</feature>
<feature type="compositionally biased region" description="Basic and acidic residues" evidence="8">
    <location>
        <begin position="937"/>
        <end position="946"/>
    </location>
</feature>
<keyword evidence="5" id="KW-0418">Kinase</keyword>
<feature type="compositionally biased region" description="Low complexity" evidence="8">
    <location>
        <begin position="1580"/>
        <end position="1589"/>
    </location>
</feature>
<name>A0AAV6UIS1_9ARAC</name>
<feature type="compositionally biased region" description="Basic and acidic residues" evidence="8">
    <location>
        <begin position="1503"/>
        <end position="1516"/>
    </location>
</feature>
<dbReference type="EMBL" id="JAFNEN010000427">
    <property type="protein sequence ID" value="KAG8183211.1"/>
    <property type="molecule type" value="Genomic_DNA"/>
</dbReference>
<dbReference type="EC" id="2.7.11.1" evidence="1"/>
<dbReference type="InterPro" id="IPR050235">
    <property type="entry name" value="CK1_Ser-Thr_kinase"/>
</dbReference>
<dbReference type="CDD" id="cd14017">
    <property type="entry name" value="STKc_TTBK"/>
    <property type="match status" value="1"/>
</dbReference>
<reference evidence="10 11" key="1">
    <citation type="journal article" date="2022" name="Nat. Ecol. Evol.">
        <title>A masculinizing supergene underlies an exaggerated male reproductive morph in a spider.</title>
        <authorList>
            <person name="Hendrickx F."/>
            <person name="De Corte Z."/>
            <person name="Sonet G."/>
            <person name="Van Belleghem S.M."/>
            <person name="Kostlbacher S."/>
            <person name="Vangestel C."/>
        </authorList>
    </citation>
    <scope>NUCLEOTIDE SEQUENCE [LARGE SCALE GENOMIC DNA]</scope>
    <source>
        <strain evidence="10">W744_W776</strain>
    </source>
</reference>
<sequence length="1589" mass="177691">MKTINYSPSLTPGKENILQEGHCVRNRWHIIKKIGQGAFGEVYHCRDKKDDTEVAIKIVSKEKDSNNSNAAIQILKLEVSILRAIQAFQGQGFFPRFKAYGKTMRFDYLAMELLGPSLSELRRSQPHRKFSLSTTLRLGEMMLRCIRAIHRAGYVHRDVKPSNFVMGIGKNSRKVYLLDFGLSRQYLLENGELRPARPKASFQGTPRYASINVLNHREAGRQDDLISLFYVLSEFTFQELPWKNFRELTDVAYAKETFDHQLLVSEFPDEFHDYFSHISDLTYEDEPDYEMLLSLFERSLQRRGVRDSDPLDFEVDDVTPFVNLQNEEHPQSARTQSDVHVVKSELDNPVMAEERLDNMNHQMTSSNQVGGSCVLDENSEKKIIKNITNISINSNNVYSSCKDTGFSISPNGNPTFASVNTDVESPVSNDPKNKLLCQPITDLKKAISSPHNDSMDSLLKESATIGRNTTDKRQLTLKPFPQLAPQVIKRINLAIPLPCSKTNKPEKKEKRRHSVRRSVSQPARTRANLNVVSHHALLSVPLMSPSRGAERGLLPRCWSCPTISLFIRSDLRPPLKQQASFEENIYEVDVMRNVAASRKAAEDIVQSRTARRNSLPSVLDLKTPIGHFASEQELTRRDADIYDGSLENNASCMRGKRNPASTGLKKVKKSLSDTNVVGYKTSKHLRITRPLTPVDSSKLTQLLPDGHRSETPEINAPVSSNYSLSKSPTFKNYADNCKTNQESQKGSNEQETYTTPNNSAFSDNFKGLANHAKDGLKNNATEIYKNPPVDHLPVTTLEGDSLDHTKHKEADIRCQIKDPSQMLENSKRNQMPTNINAGLEIDEPPLQKENERVPIVNNIVTKNITSEPVGEFLNSTTENTRRNSEDTAVKVSQSKKNILKTSTKSSDTHTQVQSNEQENSGSRNKSSHQSETGSETENVHRLEKQKSQLNIPEVVINNASEISLSGSSLSKSFQGNKVEENHASSKLSHSEEVNHVQPSKEQNSLTSAISTKAPLQGTSKAVHDSGTKISERNLSGNENDVLDLSEKENCQMITPEVVIINDAEGRTAESFQPKNKINFSEKGSSQKSSCAKIDLSSLQCEEIISPQAVPSFNNCINTVDNCSFPNLKDPLLEEHKKFDVPKTNGLPSERVVSEPANKLATTSWNKMIEISENIPSESKSLAKQNITVDSNKCNEIFDSFEKNTNTDIINNDKSCEILTKPPRSVSILSANVNNSKNSQLSENKLYNTSETEINNFVCESNGSYSNKPPNSLSESLNISQKNHHVPTKDVSNSLQSNVSKETGEFFQNNLYPQLSDQEHENSSLKNSPKTGDSGFSEKQIFNLPISNTLPCDSNENFSKNRIVKGNASEQISNTLIPDSNTKLCKSKSVSSIELKRNLSPSTAPKEKAISQSRDCNQKEHLFLKTDSNLADMVESDVKNMAVKECVSPNINESSDLLQQNSSDTILPKNNASKAELCISKSDPKSTIEHIEDTTPRNNRRQRQNSDSKYAKDEKDLNLNFTRRRHRPVSQIYEDAEEFSSFPSASIVQSPSDNSVCDLLQPPPGDPPPNHCLPSRRMRYRSLTSSTSSS</sequence>
<dbReference type="PROSITE" id="PS00107">
    <property type="entry name" value="PROTEIN_KINASE_ATP"/>
    <property type="match status" value="1"/>
</dbReference>
<keyword evidence="2" id="KW-0723">Serine/threonine-protein kinase</keyword>
<dbReference type="InterPro" id="IPR000719">
    <property type="entry name" value="Prot_kinase_dom"/>
</dbReference>
<feature type="compositionally biased region" description="Pro residues" evidence="8">
    <location>
        <begin position="1560"/>
        <end position="1570"/>
    </location>
</feature>
<protein>
    <recommendedName>
        <fullName evidence="1">non-specific serine/threonine protein kinase</fullName>
        <ecNumber evidence="1">2.7.11.1</ecNumber>
    </recommendedName>
</protein>
<dbReference type="PANTHER" id="PTHR11909">
    <property type="entry name" value="CASEIN KINASE-RELATED"/>
    <property type="match status" value="1"/>
</dbReference>
<dbReference type="InterPro" id="IPR011009">
    <property type="entry name" value="Kinase-like_dom_sf"/>
</dbReference>
<feature type="domain" description="Protein kinase" evidence="9">
    <location>
        <begin position="28"/>
        <end position="300"/>
    </location>
</feature>
<dbReference type="GO" id="GO:0004674">
    <property type="term" value="F:protein serine/threonine kinase activity"/>
    <property type="evidence" value="ECO:0007669"/>
    <property type="project" value="UniProtKB-KW"/>
</dbReference>
<dbReference type="InterPro" id="IPR008271">
    <property type="entry name" value="Ser/Thr_kinase_AS"/>
</dbReference>
<feature type="compositionally biased region" description="Polar residues" evidence="8">
    <location>
        <begin position="737"/>
        <end position="758"/>
    </location>
</feature>
<feature type="compositionally biased region" description="Basic and acidic residues" evidence="8">
    <location>
        <begin position="879"/>
        <end position="888"/>
    </location>
</feature>
<feature type="region of interest" description="Disordered" evidence="8">
    <location>
        <begin position="870"/>
        <end position="946"/>
    </location>
</feature>
<evidence type="ECO:0000313" key="11">
    <source>
        <dbReference type="Proteomes" id="UP000827092"/>
    </source>
</evidence>
<feature type="region of interest" description="Disordered" evidence="8">
    <location>
        <begin position="1542"/>
        <end position="1589"/>
    </location>
</feature>
<feature type="binding site" evidence="7">
    <location>
        <position position="57"/>
    </location>
    <ligand>
        <name>ATP</name>
        <dbReference type="ChEBI" id="CHEBI:30616"/>
    </ligand>
</feature>